<evidence type="ECO:0000313" key="2">
    <source>
        <dbReference type="EMBL" id="EWC43434.1"/>
    </source>
</evidence>
<reference evidence="2 3" key="1">
    <citation type="submission" date="2013-05" db="EMBL/GenBank/DDBJ databases">
        <title>Drechslerella stenobrocha genome reveals carnivorous origination and mechanical trapping mechanism of predatory fungi.</title>
        <authorList>
            <person name="Liu X."/>
            <person name="Zhang W."/>
            <person name="Liu K."/>
        </authorList>
    </citation>
    <scope>NUCLEOTIDE SEQUENCE [LARGE SCALE GENOMIC DNA]</scope>
    <source>
        <strain evidence="2 3">248</strain>
    </source>
</reference>
<dbReference type="Pfam" id="PF12937">
    <property type="entry name" value="F-box-like"/>
    <property type="match status" value="1"/>
</dbReference>
<keyword evidence="3" id="KW-1185">Reference proteome</keyword>
<dbReference type="SUPFAM" id="SSF81383">
    <property type="entry name" value="F-box domain"/>
    <property type="match status" value="1"/>
</dbReference>
<evidence type="ECO:0000259" key="1">
    <source>
        <dbReference type="Pfam" id="PF12937"/>
    </source>
</evidence>
<gene>
    <name evidence="2" type="ORF">DRE_07620</name>
</gene>
<dbReference type="OrthoDB" id="5413292at2759"/>
<dbReference type="Proteomes" id="UP000024837">
    <property type="component" value="Unassembled WGS sequence"/>
</dbReference>
<protein>
    <recommendedName>
        <fullName evidence="1">F-box domain-containing protein</fullName>
    </recommendedName>
</protein>
<sequence length="480" mass="54169">MAMILARLSSRYWAPTLPTQAEMGSDPKGASPPLRGITGLPTELILQILGDRELSTRDMASFAATCRRFKIVTHPLLYRRFDWIAPLSTASLLERWFGPLGMLLEALLEPLMGAIYATFGIGGIQPDKKSIAFEREARFVREMSVLSGYQFYMDYGMLIRYYGPRGEGDCVSNLFHPFENLTNIELDERAALSWTGYLTVVAEILVTKPKLEELTLRHRLGLQPADRIMADMLPVRKILAREVVAKPKTLSIILGRRFEGSEMGYRHFEQLMETLAGAVAEVVTFQLFASYSNLDENDTLLKGMSGPWVMPKLHTALLHVHGFPTAVPVRSVAAETVVAVKKLQVVCDIVNNDLEVVKANLSMFQGLEELEIWNPMWAVDWEYFGIKVRPPGQKIVERLSTVKDLLPNLKVVRWALRQQDGITTYTLEFPAGSPDSVLNVVLVEEDSPREKLLESLPERLRYIKQGYILANSHSPHSYYL</sequence>
<name>W7HKA4_9PEZI</name>
<feature type="domain" description="F-box" evidence="1">
    <location>
        <begin position="39"/>
        <end position="81"/>
    </location>
</feature>
<evidence type="ECO:0000313" key="3">
    <source>
        <dbReference type="Proteomes" id="UP000024837"/>
    </source>
</evidence>
<dbReference type="EMBL" id="KI966464">
    <property type="protein sequence ID" value="EWC43434.1"/>
    <property type="molecule type" value="Genomic_DNA"/>
</dbReference>
<dbReference type="AlphaFoldDB" id="W7HKA4"/>
<dbReference type="InterPro" id="IPR036047">
    <property type="entry name" value="F-box-like_dom_sf"/>
</dbReference>
<proteinExistence type="predicted"/>
<dbReference type="HOGENOM" id="CLU_556624_0_0_1"/>
<dbReference type="InterPro" id="IPR001810">
    <property type="entry name" value="F-box_dom"/>
</dbReference>
<organism evidence="2 3">
    <name type="scientific">Drechslerella stenobrocha 248</name>
    <dbReference type="NCBI Taxonomy" id="1043628"/>
    <lineage>
        <taxon>Eukaryota</taxon>
        <taxon>Fungi</taxon>
        <taxon>Dikarya</taxon>
        <taxon>Ascomycota</taxon>
        <taxon>Pezizomycotina</taxon>
        <taxon>Orbiliomycetes</taxon>
        <taxon>Orbiliales</taxon>
        <taxon>Orbiliaceae</taxon>
        <taxon>Drechslerella</taxon>
    </lineage>
</organism>
<accession>W7HKA4</accession>